<dbReference type="Proteomes" id="UP000708208">
    <property type="component" value="Unassembled WGS sequence"/>
</dbReference>
<keyword evidence="2" id="KW-1185">Reference proteome</keyword>
<accession>A0A8J2Q221</accession>
<sequence length="72" mass="7996">MEDNQVGQTILSNHLCFNSSDLEPQRKKRCIRFASDLSNEDPLLIGDSGFAELAGNKFEENGDSEVSSFFPV</sequence>
<dbReference type="EMBL" id="CAJVCH010571459">
    <property type="protein sequence ID" value="CAG7837567.1"/>
    <property type="molecule type" value="Genomic_DNA"/>
</dbReference>
<name>A0A8J2Q221_9HEXA</name>
<comment type="caution">
    <text evidence="1">The sequence shown here is derived from an EMBL/GenBank/DDBJ whole genome shotgun (WGS) entry which is preliminary data.</text>
</comment>
<proteinExistence type="predicted"/>
<feature type="non-terminal residue" evidence="1">
    <location>
        <position position="72"/>
    </location>
</feature>
<organism evidence="1 2">
    <name type="scientific">Allacma fusca</name>
    <dbReference type="NCBI Taxonomy" id="39272"/>
    <lineage>
        <taxon>Eukaryota</taxon>
        <taxon>Metazoa</taxon>
        <taxon>Ecdysozoa</taxon>
        <taxon>Arthropoda</taxon>
        <taxon>Hexapoda</taxon>
        <taxon>Collembola</taxon>
        <taxon>Symphypleona</taxon>
        <taxon>Sminthuridae</taxon>
        <taxon>Allacma</taxon>
    </lineage>
</organism>
<dbReference type="AlphaFoldDB" id="A0A8J2Q221"/>
<gene>
    <name evidence="1" type="ORF">AFUS01_LOCUS46660</name>
</gene>
<reference evidence="1" key="1">
    <citation type="submission" date="2021-06" db="EMBL/GenBank/DDBJ databases">
        <authorList>
            <person name="Hodson N. C."/>
            <person name="Mongue J. A."/>
            <person name="Jaron S. K."/>
        </authorList>
    </citation>
    <scope>NUCLEOTIDE SEQUENCE</scope>
</reference>
<evidence type="ECO:0000313" key="1">
    <source>
        <dbReference type="EMBL" id="CAG7837567.1"/>
    </source>
</evidence>
<evidence type="ECO:0000313" key="2">
    <source>
        <dbReference type="Proteomes" id="UP000708208"/>
    </source>
</evidence>
<protein>
    <submittedName>
        <fullName evidence="1">Uncharacterized protein</fullName>
    </submittedName>
</protein>